<keyword evidence="1" id="KW-0812">Transmembrane</keyword>
<feature type="transmembrane region" description="Helical" evidence="1">
    <location>
        <begin position="135"/>
        <end position="152"/>
    </location>
</feature>
<keyword evidence="1" id="KW-1133">Transmembrane helix</keyword>
<dbReference type="Gene3D" id="1.20.120.1760">
    <property type="match status" value="1"/>
</dbReference>
<evidence type="ECO:0000313" key="2">
    <source>
        <dbReference type="EMBL" id="QNT71404.1"/>
    </source>
</evidence>
<keyword evidence="1" id="KW-0472">Membrane</keyword>
<keyword evidence="2" id="KW-0808">Transferase</keyword>
<protein>
    <submittedName>
        <fullName evidence="2">CDP-alcohol phosphatidyltransferase family protein</fullName>
    </submittedName>
</protein>
<dbReference type="GO" id="GO:0016740">
    <property type="term" value="F:transferase activity"/>
    <property type="evidence" value="ECO:0007669"/>
    <property type="project" value="UniProtKB-KW"/>
</dbReference>
<reference evidence="2 3" key="1">
    <citation type="submission" date="2020-05" db="EMBL/GenBank/DDBJ databases">
        <title>Complete closed genome sequence of Defluviicoccus vanus.</title>
        <authorList>
            <person name="Bessarab I."/>
            <person name="Arumugam K."/>
            <person name="Maszenan A.M."/>
            <person name="Seviour R.J."/>
            <person name="Williams R.B."/>
        </authorList>
    </citation>
    <scope>NUCLEOTIDE SEQUENCE [LARGE SCALE GENOMIC DNA]</scope>
    <source>
        <strain evidence="2 3">Ben 114</strain>
    </source>
</reference>
<organism evidence="2 3">
    <name type="scientific">Defluviicoccus vanus</name>
    <dbReference type="NCBI Taxonomy" id="111831"/>
    <lineage>
        <taxon>Bacteria</taxon>
        <taxon>Pseudomonadati</taxon>
        <taxon>Pseudomonadota</taxon>
        <taxon>Alphaproteobacteria</taxon>
        <taxon>Rhodospirillales</taxon>
        <taxon>Rhodospirillaceae</taxon>
        <taxon>Defluviicoccus</taxon>
    </lineage>
</organism>
<evidence type="ECO:0000313" key="3">
    <source>
        <dbReference type="Proteomes" id="UP000516369"/>
    </source>
</evidence>
<dbReference type="KEGG" id="dvn:HQ394_17230"/>
<dbReference type="InterPro" id="IPR043130">
    <property type="entry name" value="CDP-OH_PTrfase_TM_dom"/>
</dbReference>
<name>A0A7H1N6R8_9PROT</name>
<feature type="transmembrane region" description="Helical" evidence="1">
    <location>
        <begin position="20"/>
        <end position="41"/>
    </location>
</feature>
<dbReference type="Proteomes" id="UP000516369">
    <property type="component" value="Chromosome"/>
</dbReference>
<dbReference type="PROSITE" id="PS51257">
    <property type="entry name" value="PROKAR_LIPOPROTEIN"/>
    <property type="match status" value="1"/>
</dbReference>
<sequence length="187" mass="19064">MASRLAASPITPNQISVASLAVAAVGGALIACGGSWLAWLLAALCVQLRLLCNLLDGMVAVEGGKATATGPLFNELPDRIADSLLLVPVGYAAGAPWLGWAAALLAALTAYIRVLGGSLGLAQSFAGVMAKQRRMAVLTAGLVAQAIETWFGDTRYCLLVVGIAIVAGSLATCMTRTAAIARQLTAR</sequence>
<feature type="transmembrane region" description="Helical" evidence="1">
    <location>
        <begin position="97"/>
        <end position="114"/>
    </location>
</feature>
<dbReference type="AlphaFoldDB" id="A0A7H1N6R8"/>
<dbReference type="EMBL" id="CP053923">
    <property type="protein sequence ID" value="QNT71404.1"/>
    <property type="molecule type" value="Genomic_DNA"/>
</dbReference>
<proteinExistence type="predicted"/>
<evidence type="ECO:0000256" key="1">
    <source>
        <dbReference type="SAM" id="Phobius"/>
    </source>
</evidence>
<keyword evidence="3" id="KW-1185">Reference proteome</keyword>
<accession>A0A7H1N6R8</accession>
<feature type="transmembrane region" description="Helical" evidence="1">
    <location>
        <begin position="158"/>
        <end position="179"/>
    </location>
</feature>
<gene>
    <name evidence="2" type="ORF">HQ394_17230</name>
</gene>